<dbReference type="EMBL" id="HBJA01121930">
    <property type="protein sequence ID" value="CAE0830683.1"/>
    <property type="molecule type" value="Transcribed_RNA"/>
</dbReference>
<organism evidence="2">
    <name type="scientific">Eutreptiella gymnastica</name>
    <dbReference type="NCBI Taxonomy" id="73025"/>
    <lineage>
        <taxon>Eukaryota</taxon>
        <taxon>Discoba</taxon>
        <taxon>Euglenozoa</taxon>
        <taxon>Euglenida</taxon>
        <taxon>Spirocuta</taxon>
        <taxon>Euglenophyceae</taxon>
        <taxon>Eutreptiales</taxon>
        <taxon>Eutreptiaceae</taxon>
        <taxon>Eutreptiella</taxon>
    </lineage>
</organism>
<feature type="compositionally biased region" description="Basic and acidic residues" evidence="1">
    <location>
        <begin position="273"/>
        <end position="306"/>
    </location>
</feature>
<dbReference type="AlphaFoldDB" id="A0A7S4GAM3"/>
<feature type="region of interest" description="Disordered" evidence="1">
    <location>
        <begin position="273"/>
        <end position="316"/>
    </location>
</feature>
<evidence type="ECO:0000313" key="2">
    <source>
        <dbReference type="EMBL" id="CAE0830683.1"/>
    </source>
</evidence>
<protein>
    <submittedName>
        <fullName evidence="2">Uncharacterized protein</fullName>
    </submittedName>
</protein>
<sequence length="316" mass="33794">MTEKPAAETRSFYQVVEDGIDAARAKIEEVRGTLKDFDARQQASSAMESASTYFAATIDRAQDALGDLRQTTRAWKENASEVPVRALSGAFARVNQALTDLKDLAKTYDEKYNLSSTVSAAIADPQKQASIALAAAASCAANASAAATAQLQGVSDGLKVRIMNAAELGLQKAIPAAVAADEKLSLAEKVTVAHDLVIQRVREFNETHGLADRLKEVDERLSLTQYCTSALGAAQGLDQRVTGGKLEPAVLSAYDMGLQMVGYVITKYEEAKKKEDGTKIEAAKEAPEEAARETIKKEVPREKESPKVAPSETATA</sequence>
<name>A0A7S4GAM3_9EUGL</name>
<accession>A0A7S4GAM3</accession>
<gene>
    <name evidence="2" type="ORF">EGYM00163_LOCUS41964</name>
</gene>
<evidence type="ECO:0000256" key="1">
    <source>
        <dbReference type="SAM" id="MobiDB-lite"/>
    </source>
</evidence>
<proteinExistence type="predicted"/>
<reference evidence="2" key="1">
    <citation type="submission" date="2021-01" db="EMBL/GenBank/DDBJ databases">
        <authorList>
            <person name="Corre E."/>
            <person name="Pelletier E."/>
            <person name="Niang G."/>
            <person name="Scheremetjew M."/>
            <person name="Finn R."/>
            <person name="Kale V."/>
            <person name="Holt S."/>
            <person name="Cochrane G."/>
            <person name="Meng A."/>
            <person name="Brown T."/>
            <person name="Cohen L."/>
        </authorList>
    </citation>
    <scope>NUCLEOTIDE SEQUENCE</scope>
    <source>
        <strain evidence="2">CCMP1594</strain>
    </source>
</reference>